<comment type="similarity">
    <text evidence="1">Belongs to the universal ribosomal protein uS12 family.</text>
</comment>
<dbReference type="InterPro" id="IPR012340">
    <property type="entry name" value="NA-bd_OB-fold"/>
</dbReference>
<dbReference type="InterPro" id="IPR006032">
    <property type="entry name" value="Ribosomal_uS12"/>
</dbReference>
<keyword evidence="3" id="KW-0687">Ribonucleoprotein</keyword>
<dbReference type="PANTHER" id="PTHR11652">
    <property type="entry name" value="30S RIBOSOMAL PROTEIN S12 FAMILY MEMBER"/>
    <property type="match status" value="1"/>
</dbReference>
<dbReference type="PRINTS" id="PR01034">
    <property type="entry name" value="RIBOSOMALS12"/>
</dbReference>
<evidence type="ECO:0000313" key="6">
    <source>
        <dbReference type="Proteomes" id="UP000703269"/>
    </source>
</evidence>
<feature type="compositionally biased region" description="Basic residues" evidence="4">
    <location>
        <begin position="61"/>
        <end position="70"/>
    </location>
</feature>
<gene>
    <name evidence="5" type="ORF">PsYK624_145300</name>
</gene>
<dbReference type="AlphaFoldDB" id="A0A9P3GNR3"/>
<keyword evidence="2 5" id="KW-0689">Ribosomal protein</keyword>
<dbReference type="Pfam" id="PF00164">
    <property type="entry name" value="Ribosom_S12_S23"/>
    <property type="match status" value="1"/>
</dbReference>
<dbReference type="InterPro" id="IPR005679">
    <property type="entry name" value="Ribosomal_uS12_bac"/>
</dbReference>
<evidence type="ECO:0000256" key="2">
    <source>
        <dbReference type="ARBA" id="ARBA00022980"/>
    </source>
</evidence>
<accession>A0A9P3GNR3</accession>
<dbReference type="EMBL" id="BPQB01000085">
    <property type="protein sequence ID" value="GJE98303.1"/>
    <property type="molecule type" value="Genomic_DNA"/>
</dbReference>
<reference evidence="5 6" key="1">
    <citation type="submission" date="2021-08" db="EMBL/GenBank/DDBJ databases">
        <title>Draft Genome Sequence of Phanerochaete sordida strain YK-624.</title>
        <authorList>
            <person name="Mori T."/>
            <person name="Dohra H."/>
            <person name="Suzuki T."/>
            <person name="Kawagishi H."/>
            <person name="Hirai H."/>
        </authorList>
    </citation>
    <scope>NUCLEOTIDE SEQUENCE [LARGE SCALE GENOMIC DNA]</scope>
    <source>
        <strain evidence="5 6">YK-624</strain>
    </source>
</reference>
<organism evidence="5 6">
    <name type="scientific">Phanerochaete sordida</name>
    <dbReference type="NCBI Taxonomy" id="48140"/>
    <lineage>
        <taxon>Eukaryota</taxon>
        <taxon>Fungi</taxon>
        <taxon>Dikarya</taxon>
        <taxon>Basidiomycota</taxon>
        <taxon>Agaricomycotina</taxon>
        <taxon>Agaricomycetes</taxon>
        <taxon>Polyporales</taxon>
        <taxon>Phanerochaetaceae</taxon>
        <taxon>Phanerochaete</taxon>
    </lineage>
</organism>
<proteinExistence type="inferred from homology"/>
<dbReference type="GO" id="GO:0015935">
    <property type="term" value="C:small ribosomal subunit"/>
    <property type="evidence" value="ECO:0007669"/>
    <property type="project" value="InterPro"/>
</dbReference>
<dbReference type="Proteomes" id="UP000703269">
    <property type="component" value="Unassembled WGS sequence"/>
</dbReference>
<protein>
    <submittedName>
        <fullName evidence="5">30S ribosomal protein S12</fullName>
    </submittedName>
</protein>
<dbReference type="SUPFAM" id="SSF50249">
    <property type="entry name" value="Nucleic acid-binding proteins"/>
    <property type="match status" value="1"/>
</dbReference>
<dbReference type="FunFam" id="2.40.50.140:FF:000099">
    <property type="entry name" value="Ribosomal protein S12, mitochondrial"/>
    <property type="match status" value="1"/>
</dbReference>
<feature type="region of interest" description="Disordered" evidence="4">
    <location>
        <begin position="53"/>
        <end position="74"/>
    </location>
</feature>
<evidence type="ECO:0000256" key="3">
    <source>
        <dbReference type="ARBA" id="ARBA00023274"/>
    </source>
</evidence>
<dbReference type="GO" id="GO:0006412">
    <property type="term" value="P:translation"/>
    <property type="evidence" value="ECO:0007669"/>
    <property type="project" value="InterPro"/>
</dbReference>
<dbReference type="CDD" id="cd03368">
    <property type="entry name" value="Ribosomal_S12"/>
    <property type="match status" value="1"/>
</dbReference>
<keyword evidence="6" id="KW-1185">Reference proteome</keyword>
<dbReference type="GO" id="GO:0003735">
    <property type="term" value="F:structural constituent of ribosome"/>
    <property type="evidence" value="ECO:0007669"/>
    <property type="project" value="InterPro"/>
</dbReference>
<comment type="caution">
    <text evidence="5">The sequence shown here is derived from an EMBL/GenBank/DDBJ whole genome shotgun (WGS) entry which is preliminary data.</text>
</comment>
<dbReference type="OrthoDB" id="361013at2759"/>
<evidence type="ECO:0000256" key="4">
    <source>
        <dbReference type="SAM" id="MobiDB-lite"/>
    </source>
</evidence>
<dbReference type="Gene3D" id="2.40.50.140">
    <property type="entry name" value="Nucleic acid-binding proteins"/>
    <property type="match status" value="1"/>
</dbReference>
<name>A0A9P3GNR3_9APHY</name>
<dbReference type="NCBIfam" id="TIGR00981">
    <property type="entry name" value="rpsL_bact"/>
    <property type="match status" value="1"/>
</dbReference>
<evidence type="ECO:0000313" key="5">
    <source>
        <dbReference type="EMBL" id="GJE98303.1"/>
    </source>
</evidence>
<sequence length="178" mass="19554">MFAALRTLARIPRPWAPPAPSLMARGLLAPRPVPLGASPFAALLRNFHASPPSLVTLNQSTRRKPKKRKVPPTSPLLYQCPQKKGVVSHVFIMKPKKPNSAKRKVARVKLSNGESIHAYIPGEGHNLQEHSVVMVRGGRAQDLPGVRYKVIRGVLDCGPVVNRVTSRSRYGAKKPKQT</sequence>
<dbReference type="PROSITE" id="PS00055">
    <property type="entry name" value="RIBOSOMAL_S12"/>
    <property type="match status" value="1"/>
</dbReference>
<evidence type="ECO:0000256" key="1">
    <source>
        <dbReference type="ARBA" id="ARBA00005657"/>
    </source>
</evidence>